<organism evidence="6 7">
    <name type="scientific">Demequina muriae</name>
    <dbReference type="NCBI Taxonomy" id="3051664"/>
    <lineage>
        <taxon>Bacteria</taxon>
        <taxon>Bacillati</taxon>
        <taxon>Actinomycetota</taxon>
        <taxon>Actinomycetes</taxon>
        <taxon>Micrococcales</taxon>
        <taxon>Demequinaceae</taxon>
        <taxon>Demequina</taxon>
    </lineage>
</organism>
<keyword evidence="4" id="KW-1133">Transmembrane helix</keyword>
<feature type="transmembrane region" description="Helical" evidence="4">
    <location>
        <begin position="580"/>
        <end position="605"/>
    </location>
</feature>
<feature type="transmembrane region" description="Helical" evidence="4">
    <location>
        <begin position="734"/>
        <end position="750"/>
    </location>
</feature>
<sequence length="883" mass="95101">MLPGLCLTGGRTEDPALIASDRTVSYGELRSLVDERRAELGTERRLVVITAGNAIEPVVTYLTALEAGHPVLFVPDDGSAGAAHREALIERFDPDVVAAGASEGWRLQERRAGSRHDLHPDLAMLASTSGSTGSPKLVRLSFENLRSNAAAIGEYLQITPRDRAATTLPLQYCYGLSVLNSYLLAGASVVLTEHSVSDERFWDEFTLTGATSFAGVPYTFELLDASGFEQRDLPSLRYITQAGGRLAPDLVRRYARLGRERGFDLVVMYGQTEATARMAYLPPELAESAAGTIGRAIPGGSLRVDASTGDGSGELVYSGPNVMLGYAEHPADFATGRVITELRTGDLARQREDGLFEIVGRANRFVKVYGLRIDLDAVEHLLAEAGIDARTASADERLLLFVRSPRLVDVARGRAAAAIGVPIHAIDSFAIDEFPRTESGKSDTAALVRRAEAHREASSAVAGAVAPAAPVGDSIRDLYAELLGRPGATMDDSFAALGGDSLSYVEVSIRLETMLGRLPADWHALSPRELEARLDGERTPSETGPLGAEPAAPPSLSARLRAWAGSISRVETSIALRAAAIIQIVFMHVGLLNLQGGSAVLLAVLGYNLARFQLVDLPGVSRSRRLLGVAVQIAIPAVLWSGFIAVVSGHYQPTTVLLVNAFLPRDAAWTYQWELWFIEIAVWTMVALAALFAVPAIDRWERRTPFGFALVLLALAFPVRFLLTDVAGNELDRYILATAAWFVMLGWAGARARSWRGLALISTVAVAAAPVFAARDLWDFVGSIGVLALLWVPWVPVPRPLVGAVWALAGASLFIYLVHWQVIFRVEPPILGALAGIGVGIGAWLTYRFVTARLGVWRRRYTTRGPDGTRAPGEWLVEDAAGR</sequence>
<dbReference type="Pfam" id="PF00550">
    <property type="entry name" value="PP-binding"/>
    <property type="match status" value="1"/>
</dbReference>
<feature type="region of interest" description="Disordered" evidence="3">
    <location>
        <begin position="534"/>
        <end position="553"/>
    </location>
</feature>
<feature type="transmembrane region" description="Helical" evidence="4">
    <location>
        <begin position="706"/>
        <end position="722"/>
    </location>
</feature>
<dbReference type="Pfam" id="PF00501">
    <property type="entry name" value="AMP-binding"/>
    <property type="match status" value="1"/>
</dbReference>
<feature type="transmembrane region" description="Helical" evidence="4">
    <location>
        <begin position="671"/>
        <end position="694"/>
    </location>
</feature>
<dbReference type="EMBL" id="JAUHQA010000001">
    <property type="protein sequence ID" value="MDN4479701.1"/>
    <property type="molecule type" value="Genomic_DNA"/>
</dbReference>
<dbReference type="SUPFAM" id="SSF47336">
    <property type="entry name" value="ACP-like"/>
    <property type="match status" value="1"/>
</dbReference>
<evidence type="ECO:0000313" key="7">
    <source>
        <dbReference type="Proteomes" id="UP001172708"/>
    </source>
</evidence>
<keyword evidence="2" id="KW-0597">Phosphoprotein</keyword>
<dbReference type="InterPro" id="IPR029058">
    <property type="entry name" value="AB_hydrolase_fold"/>
</dbReference>
<dbReference type="Proteomes" id="UP001172708">
    <property type="component" value="Unassembled WGS sequence"/>
</dbReference>
<dbReference type="InterPro" id="IPR000873">
    <property type="entry name" value="AMP-dep_synth/lig_dom"/>
</dbReference>
<dbReference type="SUPFAM" id="SSF56801">
    <property type="entry name" value="Acetyl-CoA synthetase-like"/>
    <property type="match status" value="1"/>
</dbReference>
<protein>
    <submittedName>
        <fullName evidence="6">AMP-binding protein</fullName>
    </submittedName>
</protein>
<dbReference type="Gene3D" id="3.40.50.12780">
    <property type="entry name" value="N-terminal domain of ligase-like"/>
    <property type="match status" value="1"/>
</dbReference>
<dbReference type="InterPro" id="IPR042099">
    <property type="entry name" value="ANL_N_sf"/>
</dbReference>
<keyword evidence="1" id="KW-0596">Phosphopantetheine</keyword>
<evidence type="ECO:0000313" key="6">
    <source>
        <dbReference type="EMBL" id="MDN4479701.1"/>
    </source>
</evidence>
<evidence type="ECO:0000259" key="5">
    <source>
        <dbReference type="SMART" id="SM00823"/>
    </source>
</evidence>
<evidence type="ECO:0000256" key="1">
    <source>
        <dbReference type="ARBA" id="ARBA00022450"/>
    </source>
</evidence>
<evidence type="ECO:0000256" key="4">
    <source>
        <dbReference type="SAM" id="Phobius"/>
    </source>
</evidence>
<reference evidence="6" key="1">
    <citation type="submission" date="2023-06" db="EMBL/GenBank/DDBJ databases">
        <title>Egi l300058.</title>
        <authorList>
            <person name="Gao L."/>
            <person name="Fang B.-Z."/>
            <person name="Li W.-J."/>
        </authorList>
    </citation>
    <scope>NUCLEOTIDE SEQUENCE</scope>
    <source>
        <strain evidence="6">EGI L300058</strain>
    </source>
</reference>
<feature type="transmembrane region" description="Helical" evidence="4">
    <location>
        <begin position="757"/>
        <end position="774"/>
    </location>
</feature>
<keyword evidence="7" id="KW-1185">Reference proteome</keyword>
<dbReference type="InterPro" id="IPR020806">
    <property type="entry name" value="PKS_PP-bd"/>
</dbReference>
<keyword evidence="4" id="KW-0812">Transmembrane</keyword>
<feature type="transmembrane region" description="Helical" evidence="4">
    <location>
        <begin position="626"/>
        <end position="651"/>
    </location>
</feature>
<evidence type="ECO:0000256" key="2">
    <source>
        <dbReference type="ARBA" id="ARBA00022553"/>
    </source>
</evidence>
<dbReference type="SMART" id="SM00823">
    <property type="entry name" value="PKS_PP"/>
    <property type="match status" value="1"/>
</dbReference>
<gene>
    <name evidence="6" type="ORF">QQX02_02010</name>
</gene>
<proteinExistence type="predicted"/>
<keyword evidence="4" id="KW-0472">Membrane</keyword>
<dbReference type="PANTHER" id="PTHR45527">
    <property type="entry name" value="NONRIBOSOMAL PEPTIDE SYNTHETASE"/>
    <property type="match status" value="1"/>
</dbReference>
<name>A0ABT8GFJ5_9MICO</name>
<comment type="caution">
    <text evidence="6">The sequence shown here is derived from an EMBL/GenBank/DDBJ whole genome shotgun (WGS) entry which is preliminary data.</text>
</comment>
<feature type="transmembrane region" description="Helical" evidence="4">
    <location>
        <begin position="780"/>
        <end position="797"/>
    </location>
</feature>
<feature type="transmembrane region" description="Helical" evidence="4">
    <location>
        <begin position="830"/>
        <end position="850"/>
    </location>
</feature>
<accession>A0ABT8GFJ5</accession>
<dbReference type="Gene3D" id="3.40.50.1820">
    <property type="entry name" value="alpha/beta hydrolase"/>
    <property type="match status" value="1"/>
</dbReference>
<dbReference type="InterPro" id="IPR036736">
    <property type="entry name" value="ACP-like_sf"/>
</dbReference>
<dbReference type="PANTHER" id="PTHR45527:SF1">
    <property type="entry name" value="FATTY ACID SYNTHASE"/>
    <property type="match status" value="1"/>
</dbReference>
<evidence type="ECO:0000256" key="3">
    <source>
        <dbReference type="SAM" id="MobiDB-lite"/>
    </source>
</evidence>
<feature type="transmembrane region" description="Helical" evidence="4">
    <location>
        <begin position="804"/>
        <end position="824"/>
    </location>
</feature>
<dbReference type="RefSeq" id="WP_301140890.1">
    <property type="nucleotide sequence ID" value="NZ_JAUHQA010000001.1"/>
</dbReference>
<dbReference type="InterPro" id="IPR009081">
    <property type="entry name" value="PP-bd_ACP"/>
</dbReference>
<feature type="domain" description="Polyketide synthase-like phosphopantetheine-binding" evidence="5">
    <location>
        <begin position="472"/>
        <end position="538"/>
    </location>
</feature>